<dbReference type="Gene3D" id="3.30.70.100">
    <property type="match status" value="1"/>
</dbReference>
<evidence type="ECO:0000313" key="2">
    <source>
        <dbReference type="EMBL" id="MPY48852.1"/>
    </source>
</evidence>
<dbReference type="EMBL" id="VMNX01000024">
    <property type="protein sequence ID" value="MPY48852.1"/>
    <property type="molecule type" value="Genomic_DNA"/>
</dbReference>
<dbReference type="Pfam" id="PF03992">
    <property type="entry name" value="ABM"/>
    <property type="match status" value="1"/>
</dbReference>
<evidence type="ECO:0000313" key="3">
    <source>
        <dbReference type="Proteomes" id="UP000373149"/>
    </source>
</evidence>
<comment type="caution">
    <text evidence="2">The sequence shown here is derived from an EMBL/GenBank/DDBJ whole genome shotgun (WGS) entry which is preliminary data.</text>
</comment>
<gene>
    <name evidence="2" type="ORF">FPZ41_09840</name>
</gene>
<keyword evidence="2" id="KW-0560">Oxidoreductase</keyword>
<organism evidence="2 3">
    <name type="scientific">Streptomyces acidicola</name>
    <dbReference type="NCBI Taxonomy" id="2596892"/>
    <lineage>
        <taxon>Bacteria</taxon>
        <taxon>Bacillati</taxon>
        <taxon>Actinomycetota</taxon>
        <taxon>Actinomycetes</taxon>
        <taxon>Kitasatosporales</taxon>
        <taxon>Streptomycetaceae</taxon>
        <taxon>Streptomyces</taxon>
    </lineage>
</organism>
<dbReference type="InterPro" id="IPR011008">
    <property type="entry name" value="Dimeric_a/b-barrel"/>
</dbReference>
<evidence type="ECO:0000259" key="1">
    <source>
        <dbReference type="PROSITE" id="PS51725"/>
    </source>
</evidence>
<sequence length="107" mass="12101">MTARARVLLWHRAPADDPGAVEQAYEQISRHLSGTPGLFGNELLRSADDPGSLVVMSEWESLAAFRAWEETTQHRPSTSPLRPYQDRARERFFEVYEVVAAFVEAPT</sequence>
<protein>
    <submittedName>
        <fullName evidence="2">Antibiotic biosynthesis monooxygenase</fullName>
    </submittedName>
</protein>
<proteinExistence type="predicted"/>
<dbReference type="SUPFAM" id="SSF54909">
    <property type="entry name" value="Dimeric alpha+beta barrel"/>
    <property type="match status" value="1"/>
</dbReference>
<feature type="domain" description="ABM" evidence="1">
    <location>
        <begin position="1"/>
        <end position="93"/>
    </location>
</feature>
<dbReference type="GO" id="GO:0004497">
    <property type="term" value="F:monooxygenase activity"/>
    <property type="evidence" value="ECO:0007669"/>
    <property type="project" value="UniProtKB-KW"/>
</dbReference>
<dbReference type="Proteomes" id="UP000373149">
    <property type="component" value="Unassembled WGS sequence"/>
</dbReference>
<dbReference type="RefSeq" id="WP_152861103.1">
    <property type="nucleotide sequence ID" value="NZ_VMNX01000024.1"/>
</dbReference>
<accession>A0A5N8WNY1</accession>
<keyword evidence="3" id="KW-1185">Reference proteome</keyword>
<name>A0A5N8WNY1_9ACTN</name>
<keyword evidence="2" id="KW-0503">Monooxygenase</keyword>
<reference evidence="2 3" key="1">
    <citation type="submission" date="2019-09" db="EMBL/GenBank/DDBJ databases">
        <authorList>
            <person name="Duangmal K."/>
            <person name="Teo W.F.A."/>
            <person name="Lipun K."/>
        </authorList>
    </citation>
    <scope>NUCLEOTIDE SEQUENCE [LARGE SCALE GENOMIC DNA]</scope>
    <source>
        <strain evidence="2 3">K1PN6</strain>
    </source>
</reference>
<dbReference type="InterPro" id="IPR007138">
    <property type="entry name" value="ABM_dom"/>
</dbReference>
<dbReference type="PROSITE" id="PS51725">
    <property type="entry name" value="ABM"/>
    <property type="match status" value="1"/>
</dbReference>
<dbReference type="AlphaFoldDB" id="A0A5N8WNY1"/>